<evidence type="ECO:0000313" key="19">
    <source>
        <dbReference type="EMBL" id="KIM58248.1"/>
    </source>
</evidence>
<dbReference type="GO" id="GO:0008240">
    <property type="term" value="F:tripeptidyl-peptidase activity"/>
    <property type="evidence" value="ECO:0007669"/>
    <property type="project" value="UniProtKB-EC"/>
</dbReference>
<dbReference type="SMART" id="SM00944">
    <property type="entry name" value="Pro-kuma_activ"/>
    <property type="match status" value="1"/>
</dbReference>
<feature type="active site" description="Charge relay system" evidence="16">
    <location>
        <position position="293"/>
    </location>
</feature>
<dbReference type="STRING" id="1036808.A0A0C2Z8I3"/>
<evidence type="ECO:0000256" key="13">
    <source>
        <dbReference type="ARBA" id="ARBA00023026"/>
    </source>
</evidence>
<evidence type="ECO:0000256" key="3">
    <source>
        <dbReference type="ARBA" id="ARBA00002451"/>
    </source>
</evidence>
<evidence type="ECO:0000256" key="1">
    <source>
        <dbReference type="ARBA" id="ARBA00001910"/>
    </source>
</evidence>
<evidence type="ECO:0000256" key="17">
    <source>
        <dbReference type="SAM" id="SignalP"/>
    </source>
</evidence>
<evidence type="ECO:0000256" key="12">
    <source>
        <dbReference type="ARBA" id="ARBA00022837"/>
    </source>
</evidence>
<evidence type="ECO:0000256" key="4">
    <source>
        <dbReference type="ARBA" id="ARBA00004239"/>
    </source>
</evidence>
<keyword evidence="7 16" id="KW-0645">Protease</keyword>
<gene>
    <name evidence="19" type="ORF">SCLCIDRAFT_128563</name>
</gene>
<dbReference type="InterPro" id="IPR050819">
    <property type="entry name" value="Tripeptidyl-peptidase_I"/>
</dbReference>
<feature type="active site" description="Charge relay system" evidence="16">
    <location>
        <position position="510"/>
    </location>
</feature>
<dbReference type="PANTHER" id="PTHR14218:SF15">
    <property type="entry name" value="TRIPEPTIDYL-PEPTIDASE 1"/>
    <property type="match status" value="1"/>
</dbReference>
<dbReference type="AlphaFoldDB" id="A0A0C2Z8I3"/>
<evidence type="ECO:0000256" key="8">
    <source>
        <dbReference type="ARBA" id="ARBA00022723"/>
    </source>
</evidence>
<dbReference type="SUPFAM" id="SSF52743">
    <property type="entry name" value="Subtilisin-like"/>
    <property type="match status" value="1"/>
</dbReference>
<name>A0A0C2Z8I3_9AGAM</name>
<dbReference type="InterPro" id="IPR015366">
    <property type="entry name" value="S53_propep"/>
</dbReference>
<evidence type="ECO:0000256" key="5">
    <source>
        <dbReference type="ARBA" id="ARBA00012462"/>
    </source>
</evidence>
<comment type="caution">
    <text evidence="16">Lacks conserved residue(s) required for the propagation of feature annotation.</text>
</comment>
<dbReference type="CDD" id="cd11377">
    <property type="entry name" value="Pro-peptidase_S53"/>
    <property type="match status" value="1"/>
</dbReference>
<dbReference type="GO" id="GO:0005576">
    <property type="term" value="C:extracellular region"/>
    <property type="evidence" value="ECO:0007669"/>
    <property type="project" value="UniProtKB-SubCell"/>
</dbReference>
<comment type="subcellular location">
    <subcellularLocation>
        <location evidence="4">Secreted</location>
        <location evidence="4">Extracellular space</location>
    </subcellularLocation>
</comment>
<dbReference type="PROSITE" id="PS51695">
    <property type="entry name" value="SEDOLISIN"/>
    <property type="match status" value="1"/>
</dbReference>
<dbReference type="Pfam" id="PF09286">
    <property type="entry name" value="Pro-kuma_activ"/>
    <property type="match status" value="1"/>
</dbReference>
<feature type="signal peptide" evidence="17">
    <location>
        <begin position="1"/>
        <end position="18"/>
    </location>
</feature>
<comment type="cofactor">
    <cofactor evidence="2">
        <name>Ca(2+)</name>
        <dbReference type="ChEBI" id="CHEBI:29108"/>
    </cofactor>
</comment>
<dbReference type="InterPro" id="IPR036852">
    <property type="entry name" value="Peptidase_S8/S53_dom_sf"/>
</dbReference>
<evidence type="ECO:0000256" key="14">
    <source>
        <dbReference type="ARBA" id="ARBA00023145"/>
    </source>
</evidence>
<dbReference type="FunFam" id="3.40.50.200:FF:000015">
    <property type="entry name" value="Tripeptidyl peptidase A"/>
    <property type="match status" value="1"/>
</dbReference>
<reference evidence="19 20" key="1">
    <citation type="submission" date="2014-04" db="EMBL/GenBank/DDBJ databases">
        <authorList>
            <consortium name="DOE Joint Genome Institute"/>
            <person name="Kuo A."/>
            <person name="Kohler A."/>
            <person name="Nagy L.G."/>
            <person name="Floudas D."/>
            <person name="Copeland A."/>
            <person name="Barry K.W."/>
            <person name="Cichocki N."/>
            <person name="Veneault-Fourrey C."/>
            <person name="LaButti K."/>
            <person name="Lindquist E.A."/>
            <person name="Lipzen A."/>
            <person name="Lundell T."/>
            <person name="Morin E."/>
            <person name="Murat C."/>
            <person name="Sun H."/>
            <person name="Tunlid A."/>
            <person name="Henrissat B."/>
            <person name="Grigoriev I.V."/>
            <person name="Hibbett D.S."/>
            <person name="Martin F."/>
            <person name="Nordberg H.P."/>
            <person name="Cantor M.N."/>
            <person name="Hua S.X."/>
        </authorList>
    </citation>
    <scope>NUCLEOTIDE SEQUENCE [LARGE SCALE GENOMIC DNA]</scope>
    <source>
        <strain evidence="19 20">Foug A</strain>
    </source>
</reference>
<dbReference type="Proteomes" id="UP000053989">
    <property type="component" value="Unassembled WGS sequence"/>
</dbReference>
<dbReference type="OrthoDB" id="409122at2759"/>
<accession>A0A0C2Z8I3</accession>
<evidence type="ECO:0000256" key="7">
    <source>
        <dbReference type="ARBA" id="ARBA00022670"/>
    </source>
</evidence>
<evidence type="ECO:0000256" key="10">
    <source>
        <dbReference type="ARBA" id="ARBA00022801"/>
    </source>
</evidence>
<evidence type="ECO:0000256" key="15">
    <source>
        <dbReference type="ARBA" id="ARBA00023180"/>
    </source>
</evidence>
<keyword evidence="10 16" id="KW-0378">Hydrolase</keyword>
<keyword evidence="20" id="KW-1185">Reference proteome</keyword>
<dbReference type="Gene3D" id="3.40.50.200">
    <property type="entry name" value="Peptidase S8/S53 domain"/>
    <property type="match status" value="1"/>
</dbReference>
<comment type="function">
    <text evidence="3">Secreted tripeptidyl-peptidase which degrades proteins at acidic pHs and is involved in virulence.</text>
</comment>
<dbReference type="CDD" id="cd04056">
    <property type="entry name" value="Peptidases_S53"/>
    <property type="match status" value="1"/>
</dbReference>
<dbReference type="HOGENOM" id="CLU_013783_3_0_1"/>
<protein>
    <recommendedName>
        <fullName evidence="5">tripeptidyl-peptidase II</fullName>
        <ecNumber evidence="5">3.4.14.10</ecNumber>
    </recommendedName>
</protein>
<feature type="domain" description="Peptidase S53" evidence="18">
    <location>
        <begin position="198"/>
        <end position="592"/>
    </location>
</feature>
<dbReference type="EMBL" id="KN822088">
    <property type="protein sequence ID" value="KIM58248.1"/>
    <property type="molecule type" value="Genomic_DNA"/>
</dbReference>
<evidence type="ECO:0000256" key="2">
    <source>
        <dbReference type="ARBA" id="ARBA00001913"/>
    </source>
</evidence>
<evidence type="ECO:0000256" key="9">
    <source>
        <dbReference type="ARBA" id="ARBA00022729"/>
    </source>
</evidence>
<dbReference type="GO" id="GO:0006508">
    <property type="term" value="P:proteolysis"/>
    <property type="evidence" value="ECO:0007669"/>
    <property type="project" value="UniProtKB-KW"/>
</dbReference>
<evidence type="ECO:0000256" key="6">
    <source>
        <dbReference type="ARBA" id="ARBA00022525"/>
    </source>
</evidence>
<organism evidence="19 20">
    <name type="scientific">Scleroderma citrinum Foug A</name>
    <dbReference type="NCBI Taxonomy" id="1036808"/>
    <lineage>
        <taxon>Eukaryota</taxon>
        <taxon>Fungi</taxon>
        <taxon>Dikarya</taxon>
        <taxon>Basidiomycota</taxon>
        <taxon>Agaricomycotina</taxon>
        <taxon>Agaricomycetes</taxon>
        <taxon>Agaricomycetidae</taxon>
        <taxon>Boletales</taxon>
        <taxon>Sclerodermatineae</taxon>
        <taxon>Sclerodermataceae</taxon>
        <taxon>Scleroderma</taxon>
    </lineage>
</organism>
<proteinExistence type="predicted"/>
<feature type="chain" id="PRO_5002159924" description="tripeptidyl-peptidase II" evidence="17">
    <location>
        <begin position="19"/>
        <end position="593"/>
    </location>
</feature>
<keyword evidence="15" id="KW-0325">Glycoprotein</keyword>
<dbReference type="InterPro" id="IPR030400">
    <property type="entry name" value="Sedolisin_dom"/>
</dbReference>
<keyword evidence="9 17" id="KW-0732">Signal</keyword>
<comment type="catalytic activity">
    <reaction evidence="1">
        <text>Release of an N-terminal tripeptide from a polypeptide.</text>
        <dbReference type="EC" id="3.4.14.10"/>
    </reaction>
</comment>
<keyword evidence="12" id="KW-0106">Calcium</keyword>
<evidence type="ECO:0000256" key="11">
    <source>
        <dbReference type="ARBA" id="ARBA00022825"/>
    </source>
</evidence>
<keyword evidence="14" id="KW-0865">Zymogen</keyword>
<evidence type="ECO:0000259" key="18">
    <source>
        <dbReference type="PROSITE" id="PS51695"/>
    </source>
</evidence>
<keyword evidence="13" id="KW-0843">Virulence</keyword>
<keyword evidence="11 16" id="KW-0720">Serine protease</keyword>
<reference evidence="20" key="2">
    <citation type="submission" date="2015-01" db="EMBL/GenBank/DDBJ databases">
        <title>Evolutionary Origins and Diversification of the Mycorrhizal Mutualists.</title>
        <authorList>
            <consortium name="DOE Joint Genome Institute"/>
            <consortium name="Mycorrhizal Genomics Consortium"/>
            <person name="Kohler A."/>
            <person name="Kuo A."/>
            <person name="Nagy L.G."/>
            <person name="Floudas D."/>
            <person name="Copeland A."/>
            <person name="Barry K.W."/>
            <person name="Cichocki N."/>
            <person name="Veneault-Fourrey C."/>
            <person name="LaButti K."/>
            <person name="Lindquist E.A."/>
            <person name="Lipzen A."/>
            <person name="Lundell T."/>
            <person name="Morin E."/>
            <person name="Murat C."/>
            <person name="Riley R."/>
            <person name="Ohm R."/>
            <person name="Sun H."/>
            <person name="Tunlid A."/>
            <person name="Henrissat B."/>
            <person name="Grigoriev I.V."/>
            <person name="Hibbett D.S."/>
            <person name="Martin F."/>
        </authorList>
    </citation>
    <scope>NUCLEOTIDE SEQUENCE [LARGE SCALE GENOMIC DNA]</scope>
    <source>
        <strain evidence="20">Foug A</strain>
    </source>
</reference>
<dbReference type="EC" id="3.4.14.10" evidence="5"/>
<keyword evidence="6" id="KW-0964">Secreted</keyword>
<feature type="active site" description="Charge relay system" evidence="16">
    <location>
        <position position="289"/>
    </location>
</feature>
<sequence length="593" mass="64715">MKLVALLGLYFAASLVSAASSYKGCKHKVRESLEAVPHGWVKHAPAPPDHVLELRIALPQPYFPILEQHLWGISDPNHGRYGAHLSKEETLTLMTPHHDTLHAVTEWLASYGISEEHLSRSPAQDWVTIQVPVSLAEEMLDTKYHIYSHTETGEDIVRTSSYSLPEILHEHIEFIQPTTMFARFKALEITTHLSVEARVVPSCIRQLYNAVDYNTSATNGNNIAVSGFFKNYANVKDLQDYYAAVNPAAYGSSFTFLGINGKINFYHVTTLIELTSIGAVDIPNVMSIEGNIDSQIAFGLTYPTPAYYYLTNGTPPFHPDAAIPQNTNEPYAPWLDHMLSADILPQTISVSYGEPEETVPEPYARRVCAGLGALGARGVSIMFASGDFGVGNSVSDPATQKCLSNDGHNKTRFMPSFPASCPYVTAVGGTRHIPEVASSFSGGGFSNYFDRPLYQCNAVQKYLESLGNDTYKGLFNRSPVAQAIPDVAAQSIRYMIFYGGHSLTGVGGTSTSTPAFAAIVSMLNDARINAGKSSLGFLNPWLYSTGFEAMNDITEGNNPGCGTQGFHLQIWFVVTGFGTPDFKKLKDLALALP</sequence>
<dbReference type="GO" id="GO:0004252">
    <property type="term" value="F:serine-type endopeptidase activity"/>
    <property type="evidence" value="ECO:0007669"/>
    <property type="project" value="UniProtKB-UniRule"/>
</dbReference>
<dbReference type="InParanoid" id="A0A0C2Z8I3"/>
<dbReference type="MEROPS" id="S53.010"/>
<dbReference type="PANTHER" id="PTHR14218">
    <property type="entry name" value="PROTEASE S8 TRIPEPTIDYL PEPTIDASE I CLN2"/>
    <property type="match status" value="1"/>
</dbReference>
<dbReference type="SUPFAM" id="SSF54897">
    <property type="entry name" value="Protease propeptides/inhibitors"/>
    <property type="match status" value="1"/>
</dbReference>
<dbReference type="GO" id="GO:0046872">
    <property type="term" value="F:metal ion binding"/>
    <property type="evidence" value="ECO:0007669"/>
    <property type="project" value="UniProtKB-KW"/>
</dbReference>
<evidence type="ECO:0000256" key="16">
    <source>
        <dbReference type="PROSITE-ProRule" id="PRU01032"/>
    </source>
</evidence>
<evidence type="ECO:0000313" key="20">
    <source>
        <dbReference type="Proteomes" id="UP000053989"/>
    </source>
</evidence>
<keyword evidence="8" id="KW-0479">Metal-binding</keyword>